<dbReference type="InterPro" id="IPR036890">
    <property type="entry name" value="HATPase_C_sf"/>
</dbReference>
<dbReference type="EMBL" id="CP017449">
    <property type="protein sequence ID" value="AOV18793.1"/>
    <property type="molecule type" value="Genomic_DNA"/>
</dbReference>
<protein>
    <recommendedName>
        <fullName evidence="3">ATP-binding protein</fullName>
    </recommendedName>
</protein>
<evidence type="ECO:0000313" key="2">
    <source>
        <dbReference type="Proteomes" id="UP000095342"/>
    </source>
</evidence>
<dbReference type="SUPFAM" id="SSF55874">
    <property type="entry name" value="ATPase domain of HSP90 chaperone/DNA topoisomerase II/histidine kinase"/>
    <property type="match status" value="1"/>
</dbReference>
<dbReference type="Proteomes" id="UP000095342">
    <property type="component" value="Plasmid pAPV6"/>
</dbReference>
<dbReference type="KEGG" id="aaeo:BJI67_16270"/>
<name>A0A1D8KCV4_9GAMM</name>
<proteinExistence type="predicted"/>
<dbReference type="AlphaFoldDB" id="A0A1D8KCV4"/>
<organism evidence="1 2">
    <name type="scientific">Acidihalobacter aeolianus</name>
    <dbReference type="NCBI Taxonomy" id="2792603"/>
    <lineage>
        <taxon>Bacteria</taxon>
        <taxon>Pseudomonadati</taxon>
        <taxon>Pseudomonadota</taxon>
        <taxon>Gammaproteobacteria</taxon>
        <taxon>Chromatiales</taxon>
        <taxon>Ectothiorhodospiraceae</taxon>
        <taxon>Acidihalobacter</taxon>
    </lineage>
</organism>
<sequence>MSTVTVEVNQQKLVQHLRSAFSTGTTFLKELLQNARRAKATQVDLEVDCAGDSLIIKDDGNGIADFQVLFSLADSGWDAETVSQEGPYGLGFLSALFAARVVEVESLGKRVSFSTEDALNFDAIDVVPCETAGAMIGTVIRLNGLSKEFWRHVVDDKHALCIIEHMCKGFPIPVCCNGSLLKREHALDSGLIFEDVGIGSASIVSIEEDLEHVRPATHLAVYLQGFLVSNSSMFRGSITDVIHLDSKQFRGRLPDRESLVNHHENINLVRDVIKERWRSRLCELVETTDPLIVASRAYRLLETFGMLDLLNDNPYLPPEVIGGFRDVPKLSDWDNPLGGKGPALHRSVVPGYLVKGDFDPERDLGEDPVSGSFASSMWAYLRDKVVLDGRLDGGHWVYQKETGVDQIGNRDFWLELCGESQNQMLNCTYLYNQEVVICERAVLHRGDETLDVPLGFFYEGPVGGPAADDDENAIRSILVIPSSDSSGNAVLQAFNYEDDNGEISSTERDGDIEQLSRLIAITRKDGHLDVLRRILLEGGAERYAQGRFEVVLTDRDVAVKAIEE</sequence>
<keyword evidence="2" id="KW-1185">Reference proteome</keyword>
<evidence type="ECO:0008006" key="3">
    <source>
        <dbReference type="Google" id="ProtNLM"/>
    </source>
</evidence>
<accession>A0A1D8KCV4</accession>
<dbReference type="Pfam" id="PF13589">
    <property type="entry name" value="HATPase_c_3"/>
    <property type="match status" value="1"/>
</dbReference>
<geneLocation type="plasmid" evidence="2">
    <name>papv6</name>
</geneLocation>
<gene>
    <name evidence="1" type="ORF">BJI67_16270</name>
</gene>
<dbReference type="RefSeq" id="WP_070074316.1">
    <property type="nucleotide sequence ID" value="NZ_CP017449.1"/>
</dbReference>
<keyword evidence="1" id="KW-0614">Plasmid</keyword>
<evidence type="ECO:0000313" key="1">
    <source>
        <dbReference type="EMBL" id="AOV18793.1"/>
    </source>
</evidence>
<reference evidence="1 2" key="1">
    <citation type="submission" date="2016-09" db="EMBL/GenBank/DDBJ databases">
        <title>Acidihalobacter prosperus V6 (DSM14174).</title>
        <authorList>
            <person name="Khaleque H.N."/>
            <person name="Ramsay J.P."/>
            <person name="Murphy R.J.T."/>
            <person name="Kaksonen A.H."/>
            <person name="Boxall N.J."/>
            <person name="Watkin E.L.J."/>
        </authorList>
    </citation>
    <scope>NUCLEOTIDE SEQUENCE [LARGE SCALE GENOMIC DNA]</scope>
    <source>
        <strain evidence="1 2">V6</strain>
        <plasmid evidence="2">papv6</plasmid>
    </source>
</reference>
<dbReference type="Gene3D" id="3.30.565.10">
    <property type="entry name" value="Histidine kinase-like ATPase, C-terminal domain"/>
    <property type="match status" value="1"/>
</dbReference>